<proteinExistence type="inferred from homology"/>
<dbReference type="RefSeq" id="WP_133516126.1">
    <property type="nucleotide sequence ID" value="NZ_SNWX01000033.1"/>
</dbReference>
<dbReference type="Pfam" id="PF02541">
    <property type="entry name" value="Ppx-GppA"/>
    <property type="match status" value="1"/>
</dbReference>
<evidence type="ECO:0000313" key="3">
    <source>
        <dbReference type="EMBL" id="TDO77652.1"/>
    </source>
</evidence>
<dbReference type="PANTHER" id="PTHR30005:SF0">
    <property type="entry name" value="RETROGRADE REGULATION PROTEIN 2"/>
    <property type="match status" value="1"/>
</dbReference>
<dbReference type="AlphaFoldDB" id="A0A4R6LHP2"/>
<evidence type="ECO:0000313" key="4">
    <source>
        <dbReference type="Proteomes" id="UP000295064"/>
    </source>
</evidence>
<comment type="caution">
    <text evidence="3">The sequence shown here is derived from an EMBL/GenBank/DDBJ whole genome shotgun (WGS) entry which is preliminary data.</text>
</comment>
<organism evidence="3 4">
    <name type="scientific">Halanaerobium saccharolyticum</name>
    <dbReference type="NCBI Taxonomy" id="43595"/>
    <lineage>
        <taxon>Bacteria</taxon>
        <taxon>Bacillati</taxon>
        <taxon>Bacillota</taxon>
        <taxon>Clostridia</taxon>
        <taxon>Halanaerobiales</taxon>
        <taxon>Halanaerobiaceae</taxon>
        <taxon>Halanaerobium</taxon>
    </lineage>
</organism>
<dbReference type="EMBL" id="SNWX01000033">
    <property type="protein sequence ID" value="TDO77652.1"/>
    <property type="molecule type" value="Genomic_DNA"/>
</dbReference>
<dbReference type="PANTHER" id="PTHR30005">
    <property type="entry name" value="EXOPOLYPHOSPHATASE"/>
    <property type="match status" value="1"/>
</dbReference>
<name>A0A4R6LHP2_9FIRM</name>
<dbReference type="SUPFAM" id="SSF53067">
    <property type="entry name" value="Actin-like ATPase domain"/>
    <property type="match status" value="2"/>
</dbReference>
<reference evidence="3 4" key="1">
    <citation type="submission" date="2019-03" db="EMBL/GenBank/DDBJ databases">
        <title>Subsurface microbial communities from deep shales in Ohio and West Virginia, USA.</title>
        <authorList>
            <person name="Wrighton K."/>
        </authorList>
    </citation>
    <scope>NUCLEOTIDE SEQUENCE [LARGE SCALE GENOMIC DNA]</scope>
    <source>
        <strain evidence="3 4">MA284_T2</strain>
    </source>
</reference>
<evidence type="ECO:0000256" key="1">
    <source>
        <dbReference type="ARBA" id="ARBA00007125"/>
    </source>
</evidence>
<dbReference type="InterPro" id="IPR050273">
    <property type="entry name" value="GppA/Ppx_hydrolase"/>
</dbReference>
<dbReference type="OrthoDB" id="9807195at2"/>
<evidence type="ECO:0000259" key="2">
    <source>
        <dbReference type="Pfam" id="PF02541"/>
    </source>
</evidence>
<dbReference type="Gene3D" id="3.30.420.150">
    <property type="entry name" value="Exopolyphosphatase. Domain 2"/>
    <property type="match status" value="1"/>
</dbReference>
<dbReference type="GO" id="GO:0016462">
    <property type="term" value="F:pyrophosphatase activity"/>
    <property type="evidence" value="ECO:0007669"/>
    <property type="project" value="TreeGrafter"/>
</dbReference>
<dbReference type="Proteomes" id="UP000295064">
    <property type="component" value="Unassembled WGS sequence"/>
</dbReference>
<comment type="similarity">
    <text evidence="1">Belongs to the GppA/Ppx family.</text>
</comment>
<feature type="domain" description="Ppx/GppA phosphatase N-terminal" evidence="2">
    <location>
        <begin position="23"/>
        <end position="296"/>
    </location>
</feature>
<dbReference type="InterPro" id="IPR043129">
    <property type="entry name" value="ATPase_NBD"/>
</dbReference>
<dbReference type="InterPro" id="IPR003695">
    <property type="entry name" value="Ppx_GppA_N"/>
</dbReference>
<protein>
    <submittedName>
        <fullName evidence="3">Ppx/GppA phosphatase</fullName>
    </submittedName>
</protein>
<dbReference type="Gene3D" id="3.30.420.40">
    <property type="match status" value="1"/>
</dbReference>
<sequence length="303" mass="33996">MKAAAIDIGTNSCRLLIGEKIFEQSFDILARRLEITRLGEGVDQNRKLKETAVDRVVQALKKYKAIIEEYQVKKTRVIGTSALRDVDNSDLLNSKLKELGFELEIISGKKEAELNYLGAVSNLDADFLLIDIGGGSTEFIWPEHDQIKFESLDLGCVRMTEKFVASPEAELEVETRNKISKYVEEILAAKLNLKQEFKVKGVGGTITTLAAVKLALEDYDSSKIENLKIEKLELEKIISDLSEVNLEQRQKVQGLQPKRADIIIAGLIILKIILDYIGSKELYVSDHDLLYGLLKEELAVQDN</sequence>
<gene>
    <name evidence="3" type="ORF">DFR79_13329</name>
</gene>
<accession>A0A4R6LHP2</accession>
<dbReference type="CDD" id="cd24054">
    <property type="entry name" value="ASKHA_NBD_AaPPX-GppA_MtPPX2-like"/>
    <property type="match status" value="1"/>
</dbReference>